<evidence type="ECO:0000313" key="3">
    <source>
        <dbReference type="EMBL" id="GAA2724375.1"/>
    </source>
</evidence>
<reference evidence="4" key="1">
    <citation type="journal article" date="2019" name="Int. J. Syst. Evol. Microbiol.">
        <title>The Global Catalogue of Microorganisms (GCM) 10K type strain sequencing project: providing services to taxonomists for standard genome sequencing and annotation.</title>
        <authorList>
            <consortium name="The Broad Institute Genomics Platform"/>
            <consortium name="The Broad Institute Genome Sequencing Center for Infectious Disease"/>
            <person name="Wu L."/>
            <person name="Ma J."/>
        </authorList>
    </citation>
    <scope>NUCLEOTIDE SEQUENCE [LARGE SCALE GENOMIC DNA]</scope>
    <source>
        <strain evidence="4">JCM 8201</strain>
    </source>
</reference>
<keyword evidence="4" id="KW-1185">Reference proteome</keyword>
<name>A0ABP6GM39_9ACTN</name>
<dbReference type="Proteomes" id="UP001501842">
    <property type="component" value="Unassembled WGS sequence"/>
</dbReference>
<sequence>MVRIVEHGTWRLTEEDESRHAPGEGMLWNESYYFDFATEDGSLGGYVRLGLYPNWGRAWYWACVARPGHPLVIVADDDAPLPAPGETAVRTDSYRASQEIPEPFGPARVSLDAVAHVLASATDAYGDLGGTETTRLVLDLEWDTVGGAYPYKDLPRYEIPCTVSGTVRVGDETFDVTASGERDHSWGERDWWSVSWLWSSGRLDDGTWFHGMQANVGFPMEWPSFTAAREEGPVHLDGFRAETVFGPDDLPEYSRLGLKGAPMTATPTAFAPVAVTSPDGVLAYFPRALCRFEAEDGRTGHGWTEWHQPPGWRDHDWAPSPNSADDQEDRS</sequence>
<comment type="caution">
    <text evidence="3">The sequence shown here is derived from an EMBL/GenBank/DDBJ whole genome shotgun (WGS) entry which is preliminary data.</text>
</comment>
<feature type="region of interest" description="Disordered" evidence="1">
    <location>
        <begin position="299"/>
        <end position="331"/>
    </location>
</feature>
<dbReference type="RefSeq" id="WP_344450184.1">
    <property type="nucleotide sequence ID" value="NZ_BAAATZ010000007.1"/>
</dbReference>
<dbReference type="SUPFAM" id="SSF159245">
    <property type="entry name" value="AttH-like"/>
    <property type="match status" value="1"/>
</dbReference>
<dbReference type="Pfam" id="PF23212">
    <property type="entry name" value="DUF7064"/>
    <property type="match status" value="1"/>
</dbReference>
<gene>
    <name evidence="3" type="ORF">GCM10010439_21870</name>
</gene>
<evidence type="ECO:0000259" key="2">
    <source>
        <dbReference type="Pfam" id="PF23212"/>
    </source>
</evidence>
<dbReference type="InterPro" id="IPR055492">
    <property type="entry name" value="DUF7064"/>
</dbReference>
<protein>
    <recommendedName>
        <fullName evidence="2">DUF7064 domain-containing protein</fullName>
    </recommendedName>
</protein>
<feature type="domain" description="DUF7064" evidence="2">
    <location>
        <begin position="191"/>
        <end position="310"/>
    </location>
</feature>
<evidence type="ECO:0000313" key="4">
    <source>
        <dbReference type="Proteomes" id="UP001501842"/>
    </source>
</evidence>
<organism evidence="3 4">
    <name type="scientific">Actinocorallia aurantiaca</name>
    <dbReference type="NCBI Taxonomy" id="46204"/>
    <lineage>
        <taxon>Bacteria</taxon>
        <taxon>Bacillati</taxon>
        <taxon>Actinomycetota</taxon>
        <taxon>Actinomycetes</taxon>
        <taxon>Streptosporangiales</taxon>
        <taxon>Thermomonosporaceae</taxon>
        <taxon>Actinocorallia</taxon>
    </lineage>
</organism>
<dbReference type="EMBL" id="BAAATZ010000007">
    <property type="protein sequence ID" value="GAA2724375.1"/>
    <property type="molecule type" value="Genomic_DNA"/>
</dbReference>
<accession>A0ABP6GM39</accession>
<proteinExistence type="predicted"/>
<evidence type="ECO:0000256" key="1">
    <source>
        <dbReference type="SAM" id="MobiDB-lite"/>
    </source>
</evidence>